<keyword evidence="3 9" id="KW-0812">Transmembrane</keyword>
<keyword evidence="12" id="KW-1185">Reference proteome</keyword>
<dbReference type="SMART" id="SM01053">
    <property type="entry name" value="CaMBD"/>
    <property type="match status" value="1"/>
</dbReference>
<evidence type="ECO:0000256" key="8">
    <source>
        <dbReference type="SAM" id="MobiDB-lite"/>
    </source>
</evidence>
<keyword evidence="7" id="KW-0407">Ion channel</keyword>
<keyword evidence="2" id="KW-0813">Transport</keyword>
<comment type="subcellular location">
    <subcellularLocation>
        <location evidence="1">Membrane</location>
        <topology evidence="1">Multi-pass membrane protein</topology>
    </subcellularLocation>
</comment>
<dbReference type="InterPro" id="IPR036122">
    <property type="entry name" value="CaM-bd_dom_sf"/>
</dbReference>
<reference evidence="11 12" key="1">
    <citation type="submission" date="2024-02" db="EMBL/GenBank/DDBJ databases">
        <authorList>
            <person name="Daric V."/>
            <person name="Darras S."/>
        </authorList>
    </citation>
    <scope>NUCLEOTIDE SEQUENCE [LARGE SCALE GENOMIC DNA]</scope>
</reference>
<dbReference type="Pfam" id="PF03530">
    <property type="entry name" value="SK_channel"/>
    <property type="match status" value="1"/>
</dbReference>
<gene>
    <name evidence="11" type="ORF">CVLEPA_LOCUS6311</name>
</gene>
<keyword evidence="4 9" id="KW-1133">Transmembrane helix</keyword>
<feature type="transmembrane region" description="Helical" evidence="9">
    <location>
        <begin position="650"/>
        <end position="667"/>
    </location>
</feature>
<evidence type="ECO:0000256" key="2">
    <source>
        <dbReference type="ARBA" id="ARBA00022448"/>
    </source>
</evidence>
<feature type="transmembrane region" description="Helical" evidence="9">
    <location>
        <begin position="919"/>
        <end position="939"/>
    </location>
</feature>
<feature type="region of interest" description="Disordered" evidence="8">
    <location>
        <begin position="205"/>
        <end position="230"/>
    </location>
</feature>
<dbReference type="InterPro" id="IPR013099">
    <property type="entry name" value="K_chnl_dom"/>
</dbReference>
<dbReference type="Pfam" id="PF02888">
    <property type="entry name" value="CaMBD"/>
    <property type="match status" value="1"/>
</dbReference>
<evidence type="ECO:0000256" key="9">
    <source>
        <dbReference type="SAM" id="Phobius"/>
    </source>
</evidence>
<feature type="region of interest" description="Disordered" evidence="8">
    <location>
        <begin position="596"/>
        <end position="629"/>
    </location>
</feature>
<feature type="transmembrane region" description="Helical" evidence="9">
    <location>
        <begin position="790"/>
        <end position="813"/>
    </location>
</feature>
<feature type="transmembrane region" description="Helical" evidence="9">
    <location>
        <begin position="710"/>
        <end position="733"/>
    </location>
</feature>
<evidence type="ECO:0000313" key="12">
    <source>
        <dbReference type="Proteomes" id="UP001642483"/>
    </source>
</evidence>
<feature type="transmembrane region" description="Helical" evidence="9">
    <location>
        <begin position="850"/>
        <end position="870"/>
    </location>
</feature>
<dbReference type="EMBL" id="CAWYQH010000035">
    <property type="protein sequence ID" value="CAK8676889.1"/>
    <property type="molecule type" value="Genomic_DNA"/>
</dbReference>
<dbReference type="PANTHER" id="PTHR10153">
    <property type="entry name" value="SMALL CONDUCTANCE CALCIUM-ACTIVATED POTASSIUM CHANNEL"/>
    <property type="match status" value="1"/>
</dbReference>
<feature type="compositionally biased region" description="Basic and acidic residues" evidence="8">
    <location>
        <begin position="40"/>
        <end position="54"/>
    </location>
</feature>
<organism evidence="11 12">
    <name type="scientific">Clavelina lepadiformis</name>
    <name type="common">Light-bulb sea squirt</name>
    <name type="synonym">Ascidia lepadiformis</name>
    <dbReference type="NCBI Taxonomy" id="159417"/>
    <lineage>
        <taxon>Eukaryota</taxon>
        <taxon>Metazoa</taxon>
        <taxon>Chordata</taxon>
        <taxon>Tunicata</taxon>
        <taxon>Ascidiacea</taxon>
        <taxon>Aplousobranchia</taxon>
        <taxon>Clavelinidae</taxon>
        <taxon>Clavelina</taxon>
    </lineage>
</organism>
<protein>
    <recommendedName>
        <fullName evidence="10">Calmodulin-binding domain-containing protein</fullName>
    </recommendedName>
</protein>
<evidence type="ECO:0000256" key="5">
    <source>
        <dbReference type="ARBA" id="ARBA00023065"/>
    </source>
</evidence>
<feature type="compositionally biased region" description="Basic and acidic residues" evidence="8">
    <location>
        <begin position="1106"/>
        <end position="1116"/>
    </location>
</feature>
<evidence type="ECO:0000256" key="4">
    <source>
        <dbReference type="ARBA" id="ARBA00022989"/>
    </source>
</evidence>
<feature type="region of interest" description="Disordered" evidence="8">
    <location>
        <begin position="1088"/>
        <end position="1139"/>
    </location>
</feature>
<dbReference type="SUPFAM" id="SSF81327">
    <property type="entry name" value="Small-conductance potassium channel"/>
    <property type="match status" value="1"/>
</dbReference>
<dbReference type="SUPFAM" id="SSF81324">
    <property type="entry name" value="Voltage-gated potassium channels"/>
    <property type="match status" value="1"/>
</dbReference>
<proteinExistence type="predicted"/>
<feature type="region of interest" description="Disordered" evidence="8">
    <location>
        <begin position="1"/>
        <end position="57"/>
    </location>
</feature>
<feature type="compositionally biased region" description="Polar residues" evidence="8">
    <location>
        <begin position="9"/>
        <end position="20"/>
    </location>
</feature>
<feature type="transmembrane region" description="Helical" evidence="9">
    <location>
        <begin position="890"/>
        <end position="907"/>
    </location>
</feature>
<feature type="compositionally biased region" description="Polar residues" evidence="8">
    <location>
        <begin position="608"/>
        <end position="629"/>
    </location>
</feature>
<dbReference type="Pfam" id="PF07885">
    <property type="entry name" value="Ion_trans_2"/>
    <property type="match status" value="1"/>
</dbReference>
<keyword evidence="6 9" id="KW-0472">Membrane</keyword>
<evidence type="ECO:0000256" key="6">
    <source>
        <dbReference type="ARBA" id="ARBA00023136"/>
    </source>
</evidence>
<dbReference type="InterPro" id="IPR004178">
    <property type="entry name" value="CaM-bd_dom"/>
</dbReference>
<dbReference type="Gene3D" id="1.10.287.70">
    <property type="match status" value="2"/>
</dbReference>
<evidence type="ECO:0000313" key="11">
    <source>
        <dbReference type="EMBL" id="CAK8676889.1"/>
    </source>
</evidence>
<evidence type="ECO:0000256" key="1">
    <source>
        <dbReference type="ARBA" id="ARBA00004141"/>
    </source>
</evidence>
<name>A0ABP0FB11_CLALP</name>
<evidence type="ECO:0000256" key="7">
    <source>
        <dbReference type="ARBA" id="ARBA00023303"/>
    </source>
</evidence>
<evidence type="ECO:0000259" key="10">
    <source>
        <dbReference type="SMART" id="SM01053"/>
    </source>
</evidence>
<feature type="domain" description="Calmodulin-binding" evidence="10">
    <location>
        <begin position="957"/>
        <end position="1033"/>
    </location>
</feature>
<keyword evidence="5" id="KW-0406">Ion transport</keyword>
<feature type="compositionally biased region" description="Low complexity" evidence="8">
    <location>
        <begin position="1117"/>
        <end position="1127"/>
    </location>
</feature>
<sequence>MSVILVKPNKNTTTVDTVSDQAEKKETRKPTKKSVINVRLDAHAQEEKEKRNELDGAQTHRWRSEYDKKKNRVWRKGTYQCGTVRDDSTSPDTAVVSSVLSVGNSYNLGNEVEPISSDLRVQHLNKKRKTNPPNSTHSRVTQTTSFSIGTHKESVDSVKESDSGVFCQHLESGSTLSNACQADKAKQKSKTWFTHTIVGNWIHSNNLSRHSTKERKEKTSDVQCEPKAGNRNRNRNVWVRNQNLKHRSCKTVSYAATDAFDCHRFPLARKANLEKCLDSASETRDNFNLPGYVYTASVTGDRSNTINRKISKVYKSMSDSDYRNRVKVGFKEENNEGGENSKLPDSVTNQVTSQRTLTNENLTVSNDKLTNCSLQCDDLLPESGGWTAVNNQTPLVYSFYQPALSDSPKRRNSHVGVHLRSTSDCNRHRTVRNVGNGIGELTYDNEHYGISCTAFNSSNNKLACTSTYAGTSALSSSLTALSSPTGEKHFWFNEHPHASHRSNPFAEIALKSAKHNGVVSAFPKLNQLSRSLTRLEGDFNDDDGESIPLTNEVQPTANFNSKSYLSPAETPKRQKTIENSDIDLCRELQPMDDNVEINKQNSKRQTKPTEVTTSANTNSARKNQSNNSKTMNIGYRLGYRRTLFERRKRLSDYALIFGMFGIIVMVIETELSSGNLADKKGKVLHCSSTDQIEKAWSGSLWKDCAWKATYFSLALKCLITLSTTVLLGLVIGYHAREIQLFMIDNGAEDWRIAMDYERVMYICLELVVCSIHPLPGFYTFEWSARQAFSNIITVATADVDILLSIPMFLRLYLIARVMLLHSRLFTDASSRSIGALNKINFNTRFVMKTLMTICPGTVLLVFSISLWIIASWTIRACERYHDAETINSNFLSAMWLISITFLSIGYGDVVPNTYCGRSVCLLTGIMGAACTALVVAVVARKLELTKAEKHVHNFMMDTQLSKRVKNAAANVLRETWLIYKYTKLADKLDSRKIRRHQRKFLHAIYQLRSFKMEQRKLNDQANTLIDFAKMQIRVSDMLSDITSRNETVEDRVYQIDARLESLEDQVHKLPALLSEIIEAQLSKHFDKLSTSSSQCGGSRKTARASGDLRLRNKETSKSLASSSSASSTPMLHTAWPNDNLTSTLDNRNTLKLKLADNQTQSVDCDLEQEYPT</sequence>
<feature type="transmembrane region" description="Helical" evidence="9">
    <location>
        <begin position="759"/>
        <end position="778"/>
    </location>
</feature>
<accession>A0ABP0FB11</accession>
<evidence type="ECO:0000256" key="3">
    <source>
        <dbReference type="ARBA" id="ARBA00022692"/>
    </source>
</evidence>
<dbReference type="Proteomes" id="UP001642483">
    <property type="component" value="Unassembled WGS sequence"/>
</dbReference>
<comment type="caution">
    <text evidence="11">The sequence shown here is derived from an EMBL/GenBank/DDBJ whole genome shotgun (WGS) entry which is preliminary data.</text>
</comment>
<dbReference type="InterPro" id="IPR015449">
    <property type="entry name" value="K_chnl_Ca-activ_SK"/>
</dbReference>